<protein>
    <submittedName>
        <fullName evidence="1">Uncharacterized protein</fullName>
    </submittedName>
</protein>
<gene>
    <name evidence="1" type="ORF">ASPVEDRAFT_676484</name>
</gene>
<dbReference type="AlphaFoldDB" id="A0A1L9PLP4"/>
<accession>A0A1L9PLP4</accession>
<dbReference type="Proteomes" id="UP000184073">
    <property type="component" value="Unassembled WGS sequence"/>
</dbReference>
<sequence>MDNSAAWCHPDQSTRLERSTLGQIRQRKSNDGCNSASLLLCPTGGLGTRTTQSIAELKTSSSEVSVPLSPPQSYASFQCRSLFRSIRFVDRGVGHTVVLQRTVLNSASSSILSLLSPTSSAAWSTPDCGSLHGVVRVSFSPLQPWLNSAMHGLGVENSIRTWMAGYAG</sequence>
<dbReference type="EMBL" id="KV878129">
    <property type="protein sequence ID" value="OJJ02438.1"/>
    <property type="molecule type" value="Genomic_DNA"/>
</dbReference>
<evidence type="ECO:0000313" key="2">
    <source>
        <dbReference type="Proteomes" id="UP000184073"/>
    </source>
</evidence>
<keyword evidence="2" id="KW-1185">Reference proteome</keyword>
<dbReference type="GeneID" id="63731467"/>
<proteinExistence type="predicted"/>
<name>A0A1L9PLP4_ASPVE</name>
<reference evidence="2" key="1">
    <citation type="journal article" date="2017" name="Genome Biol.">
        <title>Comparative genomics reveals high biological diversity and specific adaptations in the industrially and medically important fungal genus Aspergillus.</title>
        <authorList>
            <person name="de Vries R.P."/>
            <person name="Riley R."/>
            <person name="Wiebenga A."/>
            <person name="Aguilar-Osorio G."/>
            <person name="Amillis S."/>
            <person name="Uchima C.A."/>
            <person name="Anderluh G."/>
            <person name="Asadollahi M."/>
            <person name="Askin M."/>
            <person name="Barry K."/>
            <person name="Battaglia E."/>
            <person name="Bayram O."/>
            <person name="Benocci T."/>
            <person name="Braus-Stromeyer S.A."/>
            <person name="Caldana C."/>
            <person name="Canovas D."/>
            <person name="Cerqueira G.C."/>
            <person name="Chen F."/>
            <person name="Chen W."/>
            <person name="Choi C."/>
            <person name="Clum A."/>
            <person name="Dos Santos R.A."/>
            <person name="Damasio A.R."/>
            <person name="Diallinas G."/>
            <person name="Emri T."/>
            <person name="Fekete E."/>
            <person name="Flipphi M."/>
            <person name="Freyberg S."/>
            <person name="Gallo A."/>
            <person name="Gournas C."/>
            <person name="Habgood R."/>
            <person name="Hainaut M."/>
            <person name="Harispe M.L."/>
            <person name="Henrissat B."/>
            <person name="Hilden K.S."/>
            <person name="Hope R."/>
            <person name="Hossain A."/>
            <person name="Karabika E."/>
            <person name="Karaffa L."/>
            <person name="Karanyi Z."/>
            <person name="Krasevec N."/>
            <person name="Kuo A."/>
            <person name="Kusch H."/>
            <person name="LaButti K."/>
            <person name="Lagendijk E.L."/>
            <person name="Lapidus A."/>
            <person name="Levasseur A."/>
            <person name="Lindquist E."/>
            <person name="Lipzen A."/>
            <person name="Logrieco A.F."/>
            <person name="MacCabe A."/>
            <person name="Maekelae M.R."/>
            <person name="Malavazi I."/>
            <person name="Melin P."/>
            <person name="Meyer V."/>
            <person name="Mielnichuk N."/>
            <person name="Miskei M."/>
            <person name="Molnar A.P."/>
            <person name="Mule G."/>
            <person name="Ngan C.Y."/>
            <person name="Orejas M."/>
            <person name="Orosz E."/>
            <person name="Ouedraogo J.P."/>
            <person name="Overkamp K.M."/>
            <person name="Park H.-S."/>
            <person name="Perrone G."/>
            <person name="Piumi F."/>
            <person name="Punt P.J."/>
            <person name="Ram A.F."/>
            <person name="Ramon A."/>
            <person name="Rauscher S."/>
            <person name="Record E."/>
            <person name="Riano-Pachon D.M."/>
            <person name="Robert V."/>
            <person name="Roehrig J."/>
            <person name="Ruller R."/>
            <person name="Salamov A."/>
            <person name="Salih N.S."/>
            <person name="Samson R.A."/>
            <person name="Sandor E."/>
            <person name="Sanguinetti M."/>
            <person name="Schuetze T."/>
            <person name="Sepcic K."/>
            <person name="Shelest E."/>
            <person name="Sherlock G."/>
            <person name="Sophianopoulou V."/>
            <person name="Squina F.M."/>
            <person name="Sun H."/>
            <person name="Susca A."/>
            <person name="Todd R.B."/>
            <person name="Tsang A."/>
            <person name="Unkles S.E."/>
            <person name="van de Wiele N."/>
            <person name="van Rossen-Uffink D."/>
            <person name="Oliveira J.V."/>
            <person name="Vesth T.C."/>
            <person name="Visser J."/>
            <person name="Yu J.-H."/>
            <person name="Zhou M."/>
            <person name="Andersen M.R."/>
            <person name="Archer D.B."/>
            <person name="Baker S.E."/>
            <person name="Benoit I."/>
            <person name="Brakhage A.A."/>
            <person name="Braus G.H."/>
            <person name="Fischer R."/>
            <person name="Frisvad J.C."/>
            <person name="Goldman G.H."/>
            <person name="Houbraken J."/>
            <person name="Oakley B."/>
            <person name="Pocsi I."/>
            <person name="Scazzocchio C."/>
            <person name="Seiboth B."/>
            <person name="vanKuyk P.A."/>
            <person name="Wortman J."/>
            <person name="Dyer P.S."/>
            <person name="Grigoriev I.V."/>
        </authorList>
    </citation>
    <scope>NUCLEOTIDE SEQUENCE [LARGE SCALE GENOMIC DNA]</scope>
    <source>
        <strain evidence="2">CBS 583.65</strain>
    </source>
</reference>
<dbReference type="VEuPathDB" id="FungiDB:ASPVEDRAFT_676484"/>
<dbReference type="RefSeq" id="XP_040668200.1">
    <property type="nucleotide sequence ID" value="XM_040815956.1"/>
</dbReference>
<evidence type="ECO:0000313" key="1">
    <source>
        <dbReference type="EMBL" id="OJJ02438.1"/>
    </source>
</evidence>
<organism evidence="1 2">
    <name type="scientific">Aspergillus versicolor CBS 583.65</name>
    <dbReference type="NCBI Taxonomy" id="1036611"/>
    <lineage>
        <taxon>Eukaryota</taxon>
        <taxon>Fungi</taxon>
        <taxon>Dikarya</taxon>
        <taxon>Ascomycota</taxon>
        <taxon>Pezizomycotina</taxon>
        <taxon>Eurotiomycetes</taxon>
        <taxon>Eurotiomycetidae</taxon>
        <taxon>Eurotiales</taxon>
        <taxon>Aspergillaceae</taxon>
        <taxon>Aspergillus</taxon>
        <taxon>Aspergillus subgen. Nidulantes</taxon>
    </lineage>
</organism>